<dbReference type="InterPro" id="IPR001357">
    <property type="entry name" value="BRCT_dom"/>
</dbReference>
<keyword evidence="4" id="KW-1185">Reference proteome</keyword>
<feature type="region of interest" description="Disordered" evidence="1">
    <location>
        <begin position="478"/>
        <end position="540"/>
    </location>
</feature>
<dbReference type="STRING" id="98765.A0A2R6NEH5"/>
<evidence type="ECO:0000313" key="3">
    <source>
        <dbReference type="EMBL" id="PSR70780.1"/>
    </source>
</evidence>
<accession>A0A2R6NEH5</accession>
<name>A0A2R6NEH5_9APHY</name>
<sequence>MSIESPSSSVSTNAYIFHDGEGNQLRIFTESTIQGRPKLVASLKKAGAINAHIKNAQIILVDSSAEPAKSLAAVWRDKVVLDVCWAYQAIGRGAYQGEDEDWGGHCVRGDSVDDGVLPTHASANQTPPVDVMNDSSAQLQESVPPSLSQGHASSPYPSSPIFQPTSPAMSDTVHPHQDHRDETVSARNSVPGPSVTPRMKEKRRETFMEPVAKRPRLSTGVGLQPIFRTESGEPLAFFVSMDLNNRNDIVNLIKKNGGKIYADIPHADIVVLAPRKGPFADHLMAAVIAQKPAVQATFVHQCVLERTLLDPGDFSFEGVEAKNRKNQVFTVRLDDLEDRASPLRKSKDERRKKRSGESTGSPTRASPSKRERSLSAEPLVEVEVQHTVVASGGDPCRSPSPIPPTRIVEIGGGRNAYTDEDKEYFEKYVTHLLRRDPQISTSTIARELGKKVRHHSPKSWDTFCGRNGAIIDKLRRKALQSEQSQRQGIHTSLAEGTPQSSDEQNVPASSMVNSTHLAQHMSSPSLNQPQPLPLPRINRPQPSVVNQEALEDEDVEFLTQSLLDGIQDDLSDDEEVWPVLTKLVSLQNHFIVASQRCLRQLGSKRRCRSAPTWKDLWNKRGNDIKQKWTQRMEDDPKVKIEGNDLA</sequence>
<feature type="region of interest" description="Disordered" evidence="1">
    <location>
        <begin position="340"/>
        <end position="377"/>
    </location>
</feature>
<feature type="compositionally biased region" description="Polar residues" evidence="1">
    <location>
        <begin position="121"/>
        <end position="169"/>
    </location>
</feature>
<feature type="domain" description="BRCT" evidence="2">
    <location>
        <begin position="235"/>
        <end position="316"/>
    </location>
</feature>
<evidence type="ECO:0000259" key="2">
    <source>
        <dbReference type="PROSITE" id="PS50172"/>
    </source>
</evidence>
<feature type="compositionally biased region" description="Low complexity" evidence="1">
    <location>
        <begin position="522"/>
        <end position="540"/>
    </location>
</feature>
<comment type="caution">
    <text evidence="3">The sequence shown here is derived from an EMBL/GenBank/DDBJ whole genome shotgun (WGS) entry which is preliminary data.</text>
</comment>
<feature type="compositionally biased region" description="Polar residues" evidence="1">
    <location>
        <begin position="480"/>
        <end position="490"/>
    </location>
</feature>
<feature type="compositionally biased region" description="Polar residues" evidence="1">
    <location>
        <begin position="497"/>
        <end position="521"/>
    </location>
</feature>
<dbReference type="EMBL" id="MLYV02001323">
    <property type="protein sequence ID" value="PSR70780.1"/>
    <property type="molecule type" value="Genomic_DNA"/>
</dbReference>
<feature type="compositionally biased region" description="Basic and acidic residues" evidence="1">
    <location>
        <begin position="173"/>
        <end position="184"/>
    </location>
</feature>
<dbReference type="SUPFAM" id="SSF52113">
    <property type="entry name" value="BRCT domain"/>
    <property type="match status" value="1"/>
</dbReference>
<dbReference type="PROSITE" id="PS50172">
    <property type="entry name" value="BRCT"/>
    <property type="match status" value="1"/>
</dbReference>
<organism evidence="3 4">
    <name type="scientific">Hermanssonia centrifuga</name>
    <dbReference type="NCBI Taxonomy" id="98765"/>
    <lineage>
        <taxon>Eukaryota</taxon>
        <taxon>Fungi</taxon>
        <taxon>Dikarya</taxon>
        <taxon>Basidiomycota</taxon>
        <taxon>Agaricomycotina</taxon>
        <taxon>Agaricomycetes</taxon>
        <taxon>Polyporales</taxon>
        <taxon>Meruliaceae</taxon>
        <taxon>Hermanssonia</taxon>
    </lineage>
</organism>
<gene>
    <name evidence="3" type="ORF">PHLCEN_2v13342</name>
</gene>
<dbReference type="AlphaFoldDB" id="A0A2R6NEH5"/>
<reference evidence="3 4" key="1">
    <citation type="submission" date="2018-02" db="EMBL/GenBank/DDBJ databases">
        <title>Genome sequence of the basidiomycete white-rot fungus Phlebia centrifuga.</title>
        <authorList>
            <person name="Granchi Z."/>
            <person name="Peng M."/>
            <person name="de Vries R.P."/>
            <person name="Hilden K."/>
            <person name="Makela M.R."/>
            <person name="Grigoriev I."/>
            <person name="Riley R."/>
        </authorList>
    </citation>
    <scope>NUCLEOTIDE SEQUENCE [LARGE SCALE GENOMIC DNA]</scope>
    <source>
        <strain evidence="3 4">FBCC195</strain>
    </source>
</reference>
<evidence type="ECO:0000256" key="1">
    <source>
        <dbReference type="SAM" id="MobiDB-lite"/>
    </source>
</evidence>
<dbReference type="Proteomes" id="UP000186601">
    <property type="component" value="Unassembled WGS sequence"/>
</dbReference>
<feature type="region of interest" description="Disordered" evidence="1">
    <location>
        <begin position="116"/>
        <end position="203"/>
    </location>
</feature>
<dbReference type="OrthoDB" id="3267102at2759"/>
<dbReference type="InterPro" id="IPR036420">
    <property type="entry name" value="BRCT_dom_sf"/>
</dbReference>
<feature type="compositionally biased region" description="Basic and acidic residues" evidence="1">
    <location>
        <begin position="340"/>
        <end position="349"/>
    </location>
</feature>
<dbReference type="Pfam" id="PF16589">
    <property type="entry name" value="BRCT_2"/>
    <property type="match status" value="1"/>
</dbReference>
<protein>
    <recommendedName>
        <fullName evidence="2">BRCT domain-containing protein</fullName>
    </recommendedName>
</protein>
<proteinExistence type="predicted"/>
<evidence type="ECO:0000313" key="4">
    <source>
        <dbReference type="Proteomes" id="UP000186601"/>
    </source>
</evidence>
<dbReference type="Gene3D" id="3.40.50.10190">
    <property type="entry name" value="BRCT domain"/>
    <property type="match status" value="1"/>
</dbReference>